<evidence type="ECO:0000256" key="1">
    <source>
        <dbReference type="ARBA" id="ARBA00004533"/>
    </source>
</evidence>
<dbReference type="GO" id="GO:0005886">
    <property type="term" value="C:plasma membrane"/>
    <property type="evidence" value="ECO:0007669"/>
    <property type="project" value="UniProtKB-SubCell"/>
</dbReference>
<dbReference type="Proteomes" id="UP000008366">
    <property type="component" value="Unassembled WGS sequence"/>
</dbReference>
<dbReference type="STRING" id="1184609.KILIM_011_00690"/>
<dbReference type="GO" id="GO:0016746">
    <property type="term" value="F:acyltransferase activity"/>
    <property type="evidence" value="ECO:0007669"/>
    <property type="project" value="UniProtKB-KW"/>
</dbReference>
<keyword evidence="5" id="KW-0472">Membrane</keyword>
<evidence type="ECO:0000313" key="8">
    <source>
        <dbReference type="EMBL" id="GAB94796.1"/>
    </source>
</evidence>
<evidence type="ECO:0000313" key="9">
    <source>
        <dbReference type="Proteomes" id="UP000008366"/>
    </source>
</evidence>
<sequence length="355" mass="37978">MSAAALRTRLQRVGQRLVQRATVAGFRVAWRLLCRVPESLAYSGTDALAHLTYRRNTPDVQRLRANYARVRPGVAPGELEGLVAAGVRSYLRYWCEAFRLPAREVADVLAGVRAEGDEPVRAVLATGRPVVCFLGHMGNWDTAGAWATRELAPVVTVAERLQPEELFEQFLAFREGLGMTIFALTGDGDVFGRLVRRTAAGGCIVPLLADRDLTDSGVEVDFAGRRARMAPGPAALALATGAPLVPVSMRYEPHVGGPGGFRLVITFHPAVPRMAGPEGGGRAANRERIAAMTQACADALGAAIAEHTQDWHMMQRVFLDDLDPARTPPPAVHAGSSVSSVSKAPATYRSAAPGE</sequence>
<organism evidence="8 9">
    <name type="scientific">Kineosphaera limosa NBRC 100340</name>
    <dbReference type="NCBI Taxonomy" id="1184609"/>
    <lineage>
        <taxon>Bacteria</taxon>
        <taxon>Bacillati</taxon>
        <taxon>Actinomycetota</taxon>
        <taxon>Actinomycetes</taxon>
        <taxon>Micrococcales</taxon>
        <taxon>Dermatophilaceae</taxon>
        <taxon>Kineosphaera</taxon>
    </lineage>
</organism>
<name>K6WLZ4_9MICO</name>
<evidence type="ECO:0000256" key="2">
    <source>
        <dbReference type="ARBA" id="ARBA00022475"/>
    </source>
</evidence>
<keyword evidence="3" id="KW-0997">Cell inner membrane</keyword>
<evidence type="ECO:0000256" key="3">
    <source>
        <dbReference type="ARBA" id="ARBA00022519"/>
    </source>
</evidence>
<dbReference type="InterPro" id="IPR004960">
    <property type="entry name" value="LipA_acyltrans"/>
</dbReference>
<dbReference type="EMBL" id="BAHD01000011">
    <property type="protein sequence ID" value="GAB94796.1"/>
    <property type="molecule type" value="Genomic_DNA"/>
</dbReference>
<keyword evidence="6 8" id="KW-0012">Acyltransferase</keyword>
<keyword evidence="9" id="KW-1185">Reference proteome</keyword>
<proteinExistence type="predicted"/>
<keyword evidence="4 8" id="KW-0808">Transferase</keyword>
<gene>
    <name evidence="8" type="ORF">KILIM_011_00690</name>
</gene>
<dbReference type="CDD" id="cd07984">
    <property type="entry name" value="LPLAT_LABLAT-like"/>
    <property type="match status" value="1"/>
</dbReference>
<evidence type="ECO:0000256" key="4">
    <source>
        <dbReference type="ARBA" id="ARBA00022679"/>
    </source>
</evidence>
<dbReference type="GO" id="GO:0009247">
    <property type="term" value="P:glycolipid biosynthetic process"/>
    <property type="evidence" value="ECO:0007669"/>
    <property type="project" value="UniProtKB-ARBA"/>
</dbReference>
<dbReference type="Pfam" id="PF03279">
    <property type="entry name" value="Lip_A_acyltrans"/>
    <property type="match status" value="1"/>
</dbReference>
<comment type="subcellular location">
    <subcellularLocation>
        <location evidence="1">Cell inner membrane</location>
    </subcellularLocation>
</comment>
<accession>K6WLZ4</accession>
<reference evidence="8 9" key="1">
    <citation type="submission" date="2012-08" db="EMBL/GenBank/DDBJ databases">
        <title>Whole genome shotgun sequence of Kineosphaera limosa NBRC 100340.</title>
        <authorList>
            <person name="Yoshida I."/>
            <person name="Isaki S."/>
            <person name="Hosoyama A."/>
            <person name="Tsuchikane K."/>
            <person name="Katsumata H."/>
            <person name="Ando Y."/>
            <person name="Ohji S."/>
            <person name="Hamada M."/>
            <person name="Tamura T."/>
            <person name="Yamazoe A."/>
            <person name="Yamazaki S."/>
            <person name="Fujita N."/>
        </authorList>
    </citation>
    <scope>NUCLEOTIDE SEQUENCE [LARGE SCALE GENOMIC DNA]</scope>
    <source>
        <strain evidence="8 9">NBRC 100340</strain>
    </source>
</reference>
<dbReference type="RefSeq" id="WP_006591328.1">
    <property type="nucleotide sequence ID" value="NZ_BAHD01000011.1"/>
</dbReference>
<dbReference type="PANTHER" id="PTHR30606">
    <property type="entry name" value="LIPID A BIOSYNTHESIS LAUROYL ACYLTRANSFERASE"/>
    <property type="match status" value="1"/>
</dbReference>
<dbReference type="NCBIfam" id="NF005919">
    <property type="entry name" value="PRK07920.1"/>
    <property type="match status" value="1"/>
</dbReference>
<keyword evidence="2" id="KW-1003">Cell membrane</keyword>
<dbReference type="PANTHER" id="PTHR30606:SF10">
    <property type="entry name" value="PHOSPHATIDYLINOSITOL MANNOSIDE ACYLTRANSFERASE"/>
    <property type="match status" value="1"/>
</dbReference>
<evidence type="ECO:0000256" key="7">
    <source>
        <dbReference type="SAM" id="MobiDB-lite"/>
    </source>
</evidence>
<evidence type="ECO:0000256" key="5">
    <source>
        <dbReference type="ARBA" id="ARBA00023136"/>
    </source>
</evidence>
<feature type="region of interest" description="Disordered" evidence="7">
    <location>
        <begin position="328"/>
        <end position="355"/>
    </location>
</feature>
<comment type="caution">
    <text evidence="8">The sequence shown here is derived from an EMBL/GenBank/DDBJ whole genome shotgun (WGS) entry which is preliminary data.</text>
</comment>
<evidence type="ECO:0000256" key="6">
    <source>
        <dbReference type="ARBA" id="ARBA00023315"/>
    </source>
</evidence>
<feature type="compositionally biased region" description="Low complexity" evidence="7">
    <location>
        <begin position="332"/>
        <end position="346"/>
    </location>
</feature>
<dbReference type="AlphaFoldDB" id="K6WLZ4"/>
<dbReference type="eggNOG" id="COG1560">
    <property type="taxonomic scope" value="Bacteria"/>
</dbReference>
<protein>
    <submittedName>
        <fullName evidence="8">Putative acyltransferase</fullName>
    </submittedName>
</protein>